<reference evidence="2" key="1">
    <citation type="journal article" date="2014" name="Int. J. Syst. Evol. Microbiol.">
        <title>Complete genome sequence of Corynebacterium casei LMG S-19264T (=DSM 44701T), isolated from a smear-ripened cheese.</title>
        <authorList>
            <consortium name="US DOE Joint Genome Institute (JGI-PGF)"/>
            <person name="Walter F."/>
            <person name="Albersmeier A."/>
            <person name="Kalinowski J."/>
            <person name="Ruckert C."/>
        </authorList>
    </citation>
    <scope>NUCLEOTIDE SEQUENCE</scope>
    <source>
        <strain evidence="2">KCTC 12711</strain>
    </source>
</reference>
<dbReference type="PANTHER" id="PTHR47829">
    <property type="entry name" value="HYDROLASE, PUTATIVE (AFU_ORTHOLOGUE AFUA_1G12880)-RELATED"/>
    <property type="match status" value="1"/>
</dbReference>
<dbReference type="AlphaFoldDB" id="A0A918RPA2"/>
<feature type="domain" description="Aminoglycoside phosphotransferase" evidence="1">
    <location>
        <begin position="27"/>
        <end position="243"/>
    </location>
</feature>
<keyword evidence="3" id="KW-1185">Reference proteome</keyword>
<accession>A0A918RPA2</accession>
<dbReference type="InterPro" id="IPR002575">
    <property type="entry name" value="Aminoglycoside_PTrfase"/>
</dbReference>
<name>A0A918RPA2_9GAMM</name>
<dbReference type="RefSeq" id="WP_189399209.1">
    <property type="nucleotide sequence ID" value="NZ_BMXA01000002.1"/>
</dbReference>
<evidence type="ECO:0000259" key="1">
    <source>
        <dbReference type="Pfam" id="PF01636"/>
    </source>
</evidence>
<dbReference type="Gene3D" id="3.90.1200.10">
    <property type="match status" value="1"/>
</dbReference>
<dbReference type="InterPro" id="IPR011009">
    <property type="entry name" value="Kinase-like_dom_sf"/>
</dbReference>
<dbReference type="CDD" id="cd05154">
    <property type="entry name" value="ACAD10_11_N-like"/>
    <property type="match status" value="1"/>
</dbReference>
<protein>
    <submittedName>
        <fullName evidence="2">Aminoglycoside phosphotransferase</fullName>
    </submittedName>
</protein>
<evidence type="ECO:0000313" key="3">
    <source>
        <dbReference type="Proteomes" id="UP000614811"/>
    </source>
</evidence>
<dbReference type="Proteomes" id="UP000614811">
    <property type="component" value="Unassembled WGS sequence"/>
</dbReference>
<dbReference type="InterPro" id="IPR052898">
    <property type="entry name" value="ACAD10-like"/>
</dbReference>
<comment type="caution">
    <text evidence="2">The sequence shown here is derived from an EMBL/GenBank/DDBJ whole genome shotgun (WGS) entry which is preliminary data.</text>
</comment>
<reference evidence="2" key="2">
    <citation type="submission" date="2020-09" db="EMBL/GenBank/DDBJ databases">
        <authorList>
            <person name="Sun Q."/>
            <person name="Kim S."/>
        </authorList>
    </citation>
    <scope>NUCLEOTIDE SEQUENCE</scope>
    <source>
        <strain evidence="2">KCTC 12711</strain>
    </source>
</reference>
<dbReference type="Pfam" id="PF01636">
    <property type="entry name" value="APH"/>
    <property type="match status" value="1"/>
</dbReference>
<proteinExistence type="predicted"/>
<dbReference type="SUPFAM" id="SSF56112">
    <property type="entry name" value="Protein kinase-like (PK-like)"/>
    <property type="match status" value="1"/>
</dbReference>
<sequence>MSDIDIAKLTEYLSAQLPDFTPPLSVAKFPGGQSNPTFKLSTPTQTYVLRRKPPGKTLKGAHAVDREFRLLSALQDSPVPVAKPYVLCTDDRVIGSMFYVMEYLDGRILWDPTLPECEPAERTALYHEMNRVLTALHSVDIDSVGLSDYGKHGDYFARQTHTWTKQYQASELGKIAAMDTLIEWLPANLPADDGRFSIVHGDYRLDNLMFHHTEPRALAVLDWELSTIGHPFADLAYQCMQYYLPRGKGLPGLHGVNLAKLGIPDETDYVAMYCEQMGIDTIPDWNVYLAFSLFRLAAICQGVAKRAQQGNASSKNAADYGQLVEPLAATALTLTQ</sequence>
<organism evidence="2 3">
    <name type="scientific">Arenicella chitinivorans</name>
    <dbReference type="NCBI Taxonomy" id="1329800"/>
    <lineage>
        <taxon>Bacteria</taxon>
        <taxon>Pseudomonadati</taxon>
        <taxon>Pseudomonadota</taxon>
        <taxon>Gammaproteobacteria</taxon>
        <taxon>Arenicellales</taxon>
        <taxon>Arenicellaceae</taxon>
        <taxon>Arenicella</taxon>
    </lineage>
</organism>
<dbReference type="PANTHER" id="PTHR47829:SF3">
    <property type="entry name" value="AMINOGLYCOSIDE PHOSPHOTRANSFERASE DOMAIN-CONTAINING PROTEIN"/>
    <property type="match status" value="1"/>
</dbReference>
<dbReference type="Gene3D" id="3.30.200.20">
    <property type="entry name" value="Phosphorylase Kinase, domain 1"/>
    <property type="match status" value="1"/>
</dbReference>
<evidence type="ECO:0000313" key="2">
    <source>
        <dbReference type="EMBL" id="GHA04769.1"/>
    </source>
</evidence>
<gene>
    <name evidence="2" type="ORF">GCM10008090_12780</name>
</gene>
<dbReference type="InterPro" id="IPR041726">
    <property type="entry name" value="ACAD10_11_N"/>
</dbReference>
<dbReference type="EMBL" id="BMXA01000002">
    <property type="protein sequence ID" value="GHA04769.1"/>
    <property type="molecule type" value="Genomic_DNA"/>
</dbReference>